<dbReference type="PANTHER" id="PTHR12126">
    <property type="entry name" value="NADH-UBIQUINONE OXIDOREDUCTASE 39 KDA SUBUNIT-RELATED"/>
    <property type="match status" value="1"/>
</dbReference>
<evidence type="ECO:0000313" key="1">
    <source>
        <dbReference type="EMBL" id="KKL67780.1"/>
    </source>
</evidence>
<feature type="non-terminal residue" evidence="1">
    <location>
        <position position="1"/>
    </location>
</feature>
<reference evidence="1" key="1">
    <citation type="journal article" date="2015" name="Nature">
        <title>Complex archaea that bridge the gap between prokaryotes and eukaryotes.</title>
        <authorList>
            <person name="Spang A."/>
            <person name="Saw J.H."/>
            <person name="Jorgensen S.L."/>
            <person name="Zaremba-Niedzwiedzka K."/>
            <person name="Martijn J."/>
            <person name="Lind A.E."/>
            <person name="van Eijk R."/>
            <person name="Schleper C."/>
            <person name="Guy L."/>
            <person name="Ettema T.J."/>
        </authorList>
    </citation>
    <scope>NUCLEOTIDE SEQUENCE</scope>
</reference>
<dbReference type="InterPro" id="IPR051207">
    <property type="entry name" value="ComplexI_NDUFA9_subunit"/>
</dbReference>
<protein>
    <recommendedName>
        <fullName evidence="2">3-beta hydroxysteroid dehydrogenase/isomerase domain-containing protein</fullName>
    </recommendedName>
</protein>
<proteinExistence type="predicted"/>
<dbReference type="GO" id="GO:0044877">
    <property type="term" value="F:protein-containing complex binding"/>
    <property type="evidence" value="ECO:0007669"/>
    <property type="project" value="TreeGrafter"/>
</dbReference>
<dbReference type="AlphaFoldDB" id="A0A0F9GED8"/>
<dbReference type="EMBL" id="LAZR01026752">
    <property type="protein sequence ID" value="KKL67780.1"/>
    <property type="molecule type" value="Genomic_DNA"/>
</dbReference>
<evidence type="ECO:0008006" key="2">
    <source>
        <dbReference type="Google" id="ProtNLM"/>
    </source>
</evidence>
<sequence>VKRFVHISVTNPDIDSPFAYFKGKAIMEQTLIGSGLSYAIIRPTLIFGKEDILINNIAWILKRFPVYAVFGDGEYRVQPVYAGDLAKLAVELSKTSENIICDAVGPETYTFRRLVTLIKNRVGSSAKIVNTNPKMAFLISKILNLLVRDVVVTREEIYGLMADTIVSNEKPRCSTSFSNWLEKNADLLGTNYVSELNRHFKKINEDAGYRISG</sequence>
<dbReference type="SUPFAM" id="SSF51735">
    <property type="entry name" value="NAD(P)-binding Rossmann-fold domains"/>
    <property type="match status" value="1"/>
</dbReference>
<dbReference type="InterPro" id="IPR036291">
    <property type="entry name" value="NAD(P)-bd_dom_sf"/>
</dbReference>
<dbReference type="PANTHER" id="PTHR12126:SF11">
    <property type="entry name" value="NADH DEHYDROGENASE [UBIQUINONE] 1 ALPHA SUBCOMPLEX SUBUNIT 9, MITOCHONDRIAL"/>
    <property type="match status" value="1"/>
</dbReference>
<gene>
    <name evidence="1" type="ORF">LCGC14_2131530</name>
</gene>
<organism evidence="1">
    <name type="scientific">marine sediment metagenome</name>
    <dbReference type="NCBI Taxonomy" id="412755"/>
    <lineage>
        <taxon>unclassified sequences</taxon>
        <taxon>metagenomes</taxon>
        <taxon>ecological metagenomes</taxon>
    </lineage>
</organism>
<accession>A0A0F9GED8</accession>
<name>A0A0F9GED8_9ZZZZ</name>
<dbReference type="Gene3D" id="3.40.50.720">
    <property type="entry name" value="NAD(P)-binding Rossmann-like Domain"/>
    <property type="match status" value="1"/>
</dbReference>
<comment type="caution">
    <text evidence="1">The sequence shown here is derived from an EMBL/GenBank/DDBJ whole genome shotgun (WGS) entry which is preliminary data.</text>
</comment>